<feature type="region of interest" description="Disordered" evidence="7">
    <location>
        <begin position="519"/>
        <end position="552"/>
    </location>
</feature>
<evidence type="ECO:0000256" key="1">
    <source>
        <dbReference type="ARBA" id="ARBA00004123"/>
    </source>
</evidence>
<gene>
    <name evidence="9" type="ORF">KIPB_000279</name>
</gene>
<dbReference type="GO" id="GO:0045292">
    <property type="term" value="P:mRNA cis splicing, via spliceosome"/>
    <property type="evidence" value="ECO:0007669"/>
    <property type="project" value="InterPro"/>
</dbReference>
<accession>A0A9K3CNB0</accession>
<dbReference type="Pfam" id="PF01805">
    <property type="entry name" value="Surp"/>
    <property type="match status" value="2"/>
</dbReference>
<evidence type="ECO:0000313" key="9">
    <source>
        <dbReference type="EMBL" id="GIQ79611.1"/>
    </source>
</evidence>
<dbReference type="GO" id="GO:0000381">
    <property type="term" value="P:regulation of alternative mRNA splicing, via spliceosome"/>
    <property type="evidence" value="ECO:0007669"/>
    <property type="project" value="TreeGrafter"/>
</dbReference>
<evidence type="ECO:0000256" key="6">
    <source>
        <dbReference type="ARBA" id="ARBA00023242"/>
    </source>
</evidence>
<dbReference type="SMART" id="SM00648">
    <property type="entry name" value="SWAP"/>
    <property type="match status" value="2"/>
</dbReference>
<evidence type="ECO:0000256" key="5">
    <source>
        <dbReference type="ARBA" id="ARBA00023187"/>
    </source>
</evidence>
<dbReference type="Gene3D" id="1.10.10.790">
    <property type="entry name" value="Surp module"/>
    <property type="match status" value="2"/>
</dbReference>
<evidence type="ECO:0000256" key="7">
    <source>
        <dbReference type="SAM" id="MobiDB-lite"/>
    </source>
</evidence>
<dbReference type="GO" id="GO:0071013">
    <property type="term" value="C:catalytic step 2 spliceosome"/>
    <property type="evidence" value="ECO:0007669"/>
    <property type="project" value="TreeGrafter"/>
</dbReference>
<evidence type="ECO:0000256" key="3">
    <source>
        <dbReference type="ARBA" id="ARBA00022728"/>
    </source>
</evidence>
<dbReference type="PANTHER" id="PTHR15316:SF1">
    <property type="entry name" value="SPLICING FACTOR 3A SUBUNIT 1"/>
    <property type="match status" value="1"/>
</dbReference>
<dbReference type="InterPro" id="IPR022030">
    <property type="entry name" value="SF3A1_dom"/>
</dbReference>
<dbReference type="InterPro" id="IPR045146">
    <property type="entry name" value="SF3A1"/>
</dbReference>
<dbReference type="Proteomes" id="UP000265618">
    <property type="component" value="Unassembled WGS sequence"/>
</dbReference>
<proteinExistence type="predicted"/>
<dbReference type="AlphaFoldDB" id="A0A9K3CNB0"/>
<evidence type="ECO:0000313" key="10">
    <source>
        <dbReference type="Proteomes" id="UP000265618"/>
    </source>
</evidence>
<comment type="caution">
    <text evidence="9">The sequence shown here is derived from an EMBL/GenBank/DDBJ whole genome shotgun (WGS) entry which is preliminary data.</text>
</comment>
<keyword evidence="10" id="KW-1185">Reference proteome</keyword>
<dbReference type="PANTHER" id="PTHR15316">
    <property type="entry name" value="SPLICEOSOME ASSOCIATED PROTEIN 114/SWAP SPLICING FACTOR-RELATED"/>
    <property type="match status" value="1"/>
</dbReference>
<feature type="domain" description="SURP motif" evidence="8">
    <location>
        <begin position="1"/>
        <end position="42"/>
    </location>
</feature>
<dbReference type="GO" id="GO:0071004">
    <property type="term" value="C:U2-type prespliceosome"/>
    <property type="evidence" value="ECO:0007669"/>
    <property type="project" value="TreeGrafter"/>
</dbReference>
<name>A0A9K3CNB0_9EUKA</name>
<feature type="domain" description="SURP motif" evidence="8">
    <location>
        <begin position="142"/>
        <end position="184"/>
    </location>
</feature>
<keyword evidence="5" id="KW-0508">mRNA splicing</keyword>
<keyword evidence="6" id="KW-0539">Nucleus</keyword>
<keyword evidence="3" id="KW-0747">Spliceosome</keyword>
<dbReference type="PROSITE" id="PS50128">
    <property type="entry name" value="SURP"/>
    <property type="match status" value="2"/>
</dbReference>
<reference evidence="9 10" key="1">
    <citation type="journal article" date="2018" name="PLoS ONE">
        <title>The draft genome of Kipferlia bialata reveals reductive genome evolution in fornicate parasites.</title>
        <authorList>
            <person name="Tanifuji G."/>
            <person name="Takabayashi S."/>
            <person name="Kume K."/>
            <person name="Takagi M."/>
            <person name="Nakayama T."/>
            <person name="Kamikawa R."/>
            <person name="Inagaki Y."/>
            <person name="Hashimoto T."/>
        </authorList>
    </citation>
    <scope>NUCLEOTIDE SEQUENCE [LARGE SCALE GENOMIC DNA]</scope>
    <source>
        <strain evidence="9">NY0173</strain>
    </source>
</reference>
<protein>
    <recommendedName>
        <fullName evidence="8">SURP motif domain-containing protein</fullName>
    </recommendedName>
</protein>
<evidence type="ECO:0000256" key="4">
    <source>
        <dbReference type="ARBA" id="ARBA00022737"/>
    </source>
</evidence>
<keyword evidence="4" id="KW-0677">Repeat</keyword>
<dbReference type="OrthoDB" id="447637at2759"/>
<sequence length="727" mass="78265">MQKTATRVLQKGPKFEESLRKIIVKMPQLGFLEPTHAYHNSYLTLKRGETPKKPIIRPQPMLVQPAPAADVPMGEGEQKGEGEAPAVAAKPAGMVEMRLETGSLADLQVGGTGPNEEAEERMAADEAWVLKHPPMTPLQRDIIKLSAQHTAVQGPAFYNALLAKETLSREFGFLQVGHPYYSYFRALVAAYDNVLSPSQSAFNQYNQNMDFESWFKLEHGLAKDRVGIAQAKHRQEEADKRAKEEGERTVGDGHDWRRFVVVQTIMFKDTDTTDSLPFARLVPAPALPIEKGQYAQTVHQTGVSQGMEAPSIPGLQANMPVAVKPRLAIPVAPVNADAAALPVANAEIAAPAPAADKAGPKRAVAAGAGRVQRCPVCGEDIPIADYNEHLKHELQHPKYQKQRQAQLKGKASQYQVVEAPGADMAAQLKSMLSHRPDIVEQTETARKNTEAKDKALLERVKAQPAWDGRQESINEVRQQREYMHARGELQLQGVPQKPQFAAGALAGHQQTLYQGMRHTLPPQVAPGGAVPGAPPLAQAPPRTMPVAAPGPVPSQPLPVSAAPAPVSSMGDQMAAMQSMGVVPQVPAAPMRQPVPVQPVPTQPMMGQMGQMGMGQMAQPIPASAQPAPARQTLDVIAAGGSITLHVQYTDKAGTSAAVDVTLPSSKVTWRDVSSEISKATGVAPRIQKLLLKLPTPVVPKQSDTLEATLGGLSALPVIEMAIKKRRR</sequence>
<dbReference type="SUPFAM" id="SSF109905">
    <property type="entry name" value="Surp module (SWAP domain)"/>
    <property type="match status" value="2"/>
</dbReference>
<dbReference type="GO" id="GO:0003723">
    <property type="term" value="F:RNA binding"/>
    <property type="evidence" value="ECO:0007669"/>
    <property type="project" value="InterPro"/>
</dbReference>
<comment type="subcellular location">
    <subcellularLocation>
        <location evidence="1">Nucleus</location>
    </subcellularLocation>
</comment>
<evidence type="ECO:0000259" key="8">
    <source>
        <dbReference type="PROSITE" id="PS50128"/>
    </source>
</evidence>
<dbReference type="GO" id="GO:0005686">
    <property type="term" value="C:U2 snRNP"/>
    <property type="evidence" value="ECO:0007669"/>
    <property type="project" value="TreeGrafter"/>
</dbReference>
<dbReference type="InterPro" id="IPR000061">
    <property type="entry name" value="Surp"/>
</dbReference>
<evidence type="ECO:0000256" key="2">
    <source>
        <dbReference type="ARBA" id="ARBA00022664"/>
    </source>
</evidence>
<organism evidence="9 10">
    <name type="scientific">Kipferlia bialata</name>
    <dbReference type="NCBI Taxonomy" id="797122"/>
    <lineage>
        <taxon>Eukaryota</taxon>
        <taxon>Metamonada</taxon>
        <taxon>Carpediemonas-like organisms</taxon>
        <taxon>Kipferlia</taxon>
    </lineage>
</organism>
<dbReference type="Pfam" id="PF12230">
    <property type="entry name" value="PRP21_like_P"/>
    <property type="match status" value="1"/>
</dbReference>
<dbReference type="InterPro" id="IPR035967">
    <property type="entry name" value="SWAP/Surp_sf"/>
</dbReference>
<dbReference type="EMBL" id="BDIP01000029">
    <property type="protein sequence ID" value="GIQ79611.1"/>
    <property type="molecule type" value="Genomic_DNA"/>
</dbReference>
<keyword evidence="2" id="KW-0507">mRNA processing</keyword>